<dbReference type="AlphaFoldDB" id="A0A4S8LZ78"/>
<proteinExistence type="predicted"/>
<protein>
    <submittedName>
        <fullName evidence="2">Uncharacterized protein</fullName>
    </submittedName>
</protein>
<evidence type="ECO:0000313" key="3">
    <source>
        <dbReference type="Proteomes" id="UP000297245"/>
    </source>
</evidence>
<sequence length="166" mass="18302">MNKRAHTPIHTHSFGRSDRTGPGSQQRAAAAHSNHTIHHTASHQDLSTDNTHVDCGSYQCHLDLGTKENPVPPSCPTVHPSSALFSTFSIVEPCLVILRISTIYECLAVSQLPIVFGFILKNGVMGRLIGYEKVNFTHQFTDREWSLVVHSVTVPSLDSSLRPTSY</sequence>
<evidence type="ECO:0000256" key="1">
    <source>
        <dbReference type="SAM" id="MobiDB-lite"/>
    </source>
</evidence>
<keyword evidence="3" id="KW-1185">Reference proteome</keyword>
<evidence type="ECO:0000313" key="2">
    <source>
        <dbReference type="EMBL" id="THU95062.1"/>
    </source>
</evidence>
<dbReference type="EMBL" id="ML179209">
    <property type="protein sequence ID" value="THU95062.1"/>
    <property type="molecule type" value="Genomic_DNA"/>
</dbReference>
<organism evidence="2 3">
    <name type="scientific">Dendrothele bispora (strain CBS 962.96)</name>
    <dbReference type="NCBI Taxonomy" id="1314807"/>
    <lineage>
        <taxon>Eukaryota</taxon>
        <taxon>Fungi</taxon>
        <taxon>Dikarya</taxon>
        <taxon>Basidiomycota</taxon>
        <taxon>Agaricomycotina</taxon>
        <taxon>Agaricomycetes</taxon>
        <taxon>Agaricomycetidae</taxon>
        <taxon>Agaricales</taxon>
        <taxon>Agaricales incertae sedis</taxon>
        <taxon>Dendrothele</taxon>
    </lineage>
</organism>
<dbReference type="Proteomes" id="UP000297245">
    <property type="component" value="Unassembled WGS sequence"/>
</dbReference>
<accession>A0A4S8LZ78</accession>
<gene>
    <name evidence="2" type="ORF">K435DRAFT_859914</name>
</gene>
<reference evidence="2 3" key="1">
    <citation type="journal article" date="2019" name="Nat. Ecol. Evol.">
        <title>Megaphylogeny resolves global patterns of mushroom evolution.</title>
        <authorList>
            <person name="Varga T."/>
            <person name="Krizsan K."/>
            <person name="Foldi C."/>
            <person name="Dima B."/>
            <person name="Sanchez-Garcia M."/>
            <person name="Sanchez-Ramirez S."/>
            <person name="Szollosi G.J."/>
            <person name="Szarkandi J.G."/>
            <person name="Papp V."/>
            <person name="Albert L."/>
            <person name="Andreopoulos W."/>
            <person name="Angelini C."/>
            <person name="Antonin V."/>
            <person name="Barry K.W."/>
            <person name="Bougher N.L."/>
            <person name="Buchanan P."/>
            <person name="Buyck B."/>
            <person name="Bense V."/>
            <person name="Catcheside P."/>
            <person name="Chovatia M."/>
            <person name="Cooper J."/>
            <person name="Damon W."/>
            <person name="Desjardin D."/>
            <person name="Finy P."/>
            <person name="Geml J."/>
            <person name="Haridas S."/>
            <person name="Hughes K."/>
            <person name="Justo A."/>
            <person name="Karasinski D."/>
            <person name="Kautmanova I."/>
            <person name="Kiss B."/>
            <person name="Kocsube S."/>
            <person name="Kotiranta H."/>
            <person name="LaButti K.M."/>
            <person name="Lechner B.E."/>
            <person name="Liimatainen K."/>
            <person name="Lipzen A."/>
            <person name="Lukacs Z."/>
            <person name="Mihaltcheva S."/>
            <person name="Morgado L.N."/>
            <person name="Niskanen T."/>
            <person name="Noordeloos M.E."/>
            <person name="Ohm R.A."/>
            <person name="Ortiz-Santana B."/>
            <person name="Ovrebo C."/>
            <person name="Racz N."/>
            <person name="Riley R."/>
            <person name="Savchenko A."/>
            <person name="Shiryaev A."/>
            <person name="Soop K."/>
            <person name="Spirin V."/>
            <person name="Szebenyi C."/>
            <person name="Tomsovsky M."/>
            <person name="Tulloss R.E."/>
            <person name="Uehling J."/>
            <person name="Grigoriev I.V."/>
            <person name="Vagvolgyi C."/>
            <person name="Papp T."/>
            <person name="Martin F.M."/>
            <person name="Miettinen O."/>
            <person name="Hibbett D.S."/>
            <person name="Nagy L.G."/>
        </authorList>
    </citation>
    <scope>NUCLEOTIDE SEQUENCE [LARGE SCALE GENOMIC DNA]</scope>
    <source>
        <strain evidence="2 3">CBS 962.96</strain>
    </source>
</reference>
<name>A0A4S8LZ78_DENBC</name>
<feature type="region of interest" description="Disordered" evidence="1">
    <location>
        <begin position="1"/>
        <end position="46"/>
    </location>
</feature>